<protein>
    <recommendedName>
        <fullName evidence="3 6">peptidylprolyl isomerase</fullName>
        <ecNumber evidence="3 6">5.2.1.8</ecNumber>
    </recommendedName>
</protein>
<dbReference type="InterPro" id="IPR044666">
    <property type="entry name" value="Cyclophilin_A-like"/>
</dbReference>
<feature type="domain" description="PPIase FKBP-type" evidence="7">
    <location>
        <begin position="257"/>
        <end position="344"/>
    </location>
</feature>
<dbReference type="Pfam" id="PF00254">
    <property type="entry name" value="FKBP_C"/>
    <property type="match status" value="1"/>
</dbReference>
<feature type="domain" description="PPIase cyclophilin-type" evidence="8">
    <location>
        <begin position="45"/>
        <end position="175"/>
    </location>
</feature>
<gene>
    <name evidence="9" type="ORF">IWA51_00055</name>
</gene>
<dbReference type="GO" id="GO:0003755">
    <property type="term" value="F:peptidyl-prolyl cis-trans isomerase activity"/>
    <property type="evidence" value="ECO:0007669"/>
    <property type="project" value="UniProtKB-KW"/>
</dbReference>
<dbReference type="Gene3D" id="2.40.100.10">
    <property type="entry name" value="Cyclophilin-like"/>
    <property type="match status" value="1"/>
</dbReference>
<comment type="catalytic activity">
    <reaction evidence="1 6">
        <text>[protein]-peptidylproline (omega=180) = [protein]-peptidylproline (omega=0)</text>
        <dbReference type="Rhea" id="RHEA:16237"/>
        <dbReference type="Rhea" id="RHEA-COMP:10747"/>
        <dbReference type="Rhea" id="RHEA-COMP:10748"/>
        <dbReference type="ChEBI" id="CHEBI:83833"/>
        <dbReference type="ChEBI" id="CHEBI:83834"/>
        <dbReference type="EC" id="5.2.1.8"/>
    </reaction>
</comment>
<dbReference type="Proteomes" id="UP000595224">
    <property type="component" value="Chromosome"/>
</dbReference>
<dbReference type="PRINTS" id="PR00153">
    <property type="entry name" value="CSAPPISMRASE"/>
</dbReference>
<dbReference type="KEGG" id="tper:IWA51_00055"/>
<dbReference type="CDD" id="cd00317">
    <property type="entry name" value="cyclophilin"/>
    <property type="match status" value="1"/>
</dbReference>
<comment type="similarity">
    <text evidence="2">Belongs to the cyclophilin-type PPIase family.</text>
</comment>
<organism evidence="9 10">
    <name type="scientific">Treponema peruense</name>
    <dbReference type="NCBI Taxonomy" id="2787628"/>
    <lineage>
        <taxon>Bacteria</taxon>
        <taxon>Pseudomonadati</taxon>
        <taxon>Spirochaetota</taxon>
        <taxon>Spirochaetia</taxon>
        <taxon>Spirochaetales</taxon>
        <taxon>Treponemataceae</taxon>
        <taxon>Treponema</taxon>
    </lineage>
</organism>
<keyword evidence="4 6" id="KW-0697">Rotamase</keyword>
<keyword evidence="10" id="KW-1185">Reference proteome</keyword>
<name>A0A7T3RDD6_9SPIR</name>
<dbReference type="SUPFAM" id="SSF54534">
    <property type="entry name" value="FKBP-like"/>
    <property type="match status" value="1"/>
</dbReference>
<dbReference type="PROSITE" id="PS50072">
    <property type="entry name" value="CSA_PPIASE_2"/>
    <property type="match status" value="1"/>
</dbReference>
<dbReference type="Pfam" id="PF00160">
    <property type="entry name" value="Pro_isomerase"/>
    <property type="match status" value="1"/>
</dbReference>
<evidence type="ECO:0000256" key="2">
    <source>
        <dbReference type="ARBA" id="ARBA00007365"/>
    </source>
</evidence>
<dbReference type="InterPro" id="IPR002130">
    <property type="entry name" value="Cyclophilin-type_PPIase_dom"/>
</dbReference>
<evidence type="ECO:0000259" key="7">
    <source>
        <dbReference type="PROSITE" id="PS50059"/>
    </source>
</evidence>
<evidence type="ECO:0000256" key="3">
    <source>
        <dbReference type="ARBA" id="ARBA00013194"/>
    </source>
</evidence>
<dbReference type="PROSITE" id="PS50059">
    <property type="entry name" value="FKBP_PPIASE"/>
    <property type="match status" value="1"/>
</dbReference>
<evidence type="ECO:0000256" key="1">
    <source>
        <dbReference type="ARBA" id="ARBA00000971"/>
    </source>
</evidence>
<dbReference type="EC" id="5.2.1.8" evidence="3 6"/>
<dbReference type="InterPro" id="IPR020892">
    <property type="entry name" value="Cyclophilin-type_PPIase_CS"/>
</dbReference>
<dbReference type="PANTHER" id="PTHR45625">
    <property type="entry name" value="PEPTIDYL-PROLYL CIS-TRANS ISOMERASE-RELATED"/>
    <property type="match status" value="1"/>
</dbReference>
<evidence type="ECO:0000256" key="5">
    <source>
        <dbReference type="ARBA" id="ARBA00023235"/>
    </source>
</evidence>
<dbReference type="PROSITE" id="PS00170">
    <property type="entry name" value="CSA_PPIASE_1"/>
    <property type="match status" value="1"/>
</dbReference>
<accession>A0A7T3RDD6</accession>
<evidence type="ECO:0000256" key="4">
    <source>
        <dbReference type="ARBA" id="ARBA00023110"/>
    </source>
</evidence>
<reference evidence="9 10" key="1">
    <citation type="submission" date="2020-11" db="EMBL/GenBank/DDBJ databases">
        <title>Treponema Peruensis nv. sp., first commensal Treponema isolated from human feces.</title>
        <authorList>
            <person name="Belkhou C."/>
            <person name="Raes J."/>
        </authorList>
    </citation>
    <scope>NUCLEOTIDE SEQUENCE [LARGE SCALE GENOMIC DNA]</scope>
    <source>
        <strain evidence="9 10">RCC2812</strain>
    </source>
</reference>
<dbReference type="GO" id="GO:0006457">
    <property type="term" value="P:protein folding"/>
    <property type="evidence" value="ECO:0007669"/>
    <property type="project" value="InterPro"/>
</dbReference>
<keyword evidence="5 6" id="KW-0413">Isomerase</keyword>
<evidence type="ECO:0000259" key="8">
    <source>
        <dbReference type="PROSITE" id="PS50072"/>
    </source>
</evidence>
<dbReference type="InterPro" id="IPR001179">
    <property type="entry name" value="PPIase_FKBP_dom"/>
</dbReference>
<dbReference type="Gene3D" id="3.10.50.40">
    <property type="match status" value="1"/>
</dbReference>
<evidence type="ECO:0000256" key="6">
    <source>
        <dbReference type="PROSITE-ProRule" id="PRU00277"/>
    </source>
</evidence>
<dbReference type="PANTHER" id="PTHR45625:SF4">
    <property type="entry name" value="PEPTIDYLPROLYL ISOMERASE DOMAIN AND WD REPEAT-CONTAINING PROTEIN 1"/>
    <property type="match status" value="1"/>
</dbReference>
<dbReference type="AlphaFoldDB" id="A0A7T3RDD6"/>
<dbReference type="PROSITE" id="PS51257">
    <property type="entry name" value="PROKAR_LIPOPROTEIN"/>
    <property type="match status" value="1"/>
</dbReference>
<proteinExistence type="inferred from homology"/>
<evidence type="ECO:0000313" key="9">
    <source>
        <dbReference type="EMBL" id="QQA01066.1"/>
    </source>
</evidence>
<sequence>MKKNLAVLLFGAVLLSCGGCKPMGNSLKSIEGKDGLFADIETTRGDIVVELYYKQTPLTVANFVGLAEGTLDSHKGKKFYDGLKFHRVIADFMIQGGDPAGNGTGGPGYKFADEIVEELDFKGPGVLAMANAGPGTNGSQFFITHVETPWLNGHHTIFGHVVDDASQDVVNAVKQNDEIKSVKIIRHGAEAEAFGTTQSDFDKYAAVAKKNALAKKEKALKDKIAAVEKAFPGFEKDENGIYFKTTKEGSGSKCGAGKKVATEYKGYFVDGLVFDKSEGRGPLDFVTAAGQMIPGYDVMVQDMKLGEKRTVVLPPDMAYGENGIPGAIPPNSYLAFDIELVSIR</sequence>
<dbReference type="SUPFAM" id="SSF50891">
    <property type="entry name" value="Cyclophilin-like"/>
    <property type="match status" value="1"/>
</dbReference>
<dbReference type="InterPro" id="IPR029000">
    <property type="entry name" value="Cyclophilin-like_dom_sf"/>
</dbReference>
<dbReference type="EMBL" id="CP064936">
    <property type="protein sequence ID" value="QQA01066.1"/>
    <property type="molecule type" value="Genomic_DNA"/>
</dbReference>
<dbReference type="InterPro" id="IPR046357">
    <property type="entry name" value="PPIase_dom_sf"/>
</dbReference>
<evidence type="ECO:0000313" key="10">
    <source>
        <dbReference type="Proteomes" id="UP000595224"/>
    </source>
</evidence>